<organism evidence="3 4">
    <name type="scientific">Psychroflexus lacisalsi</name>
    <dbReference type="NCBI Taxonomy" id="503928"/>
    <lineage>
        <taxon>Bacteria</taxon>
        <taxon>Pseudomonadati</taxon>
        <taxon>Bacteroidota</taxon>
        <taxon>Flavobacteriia</taxon>
        <taxon>Flavobacteriales</taxon>
        <taxon>Flavobacteriaceae</taxon>
        <taxon>Psychroflexus</taxon>
    </lineage>
</organism>
<dbReference type="Pfam" id="PF00589">
    <property type="entry name" value="Phage_integrase"/>
    <property type="match status" value="1"/>
</dbReference>
<dbReference type="EMBL" id="BAAAGG010000002">
    <property type="protein sequence ID" value="GAA0751550.1"/>
    <property type="molecule type" value="Genomic_DNA"/>
</dbReference>
<evidence type="ECO:0000256" key="1">
    <source>
        <dbReference type="ARBA" id="ARBA00023172"/>
    </source>
</evidence>
<dbReference type="PROSITE" id="PS51898">
    <property type="entry name" value="TYR_RECOMBINASE"/>
    <property type="match status" value="1"/>
</dbReference>
<dbReference type="InterPro" id="IPR002104">
    <property type="entry name" value="Integrase_catalytic"/>
</dbReference>
<evidence type="ECO:0000259" key="2">
    <source>
        <dbReference type="PROSITE" id="PS51898"/>
    </source>
</evidence>
<evidence type="ECO:0000313" key="3">
    <source>
        <dbReference type="EMBL" id="GAA0751550.1"/>
    </source>
</evidence>
<keyword evidence="1" id="KW-0233">DNA recombination</keyword>
<dbReference type="InterPro" id="IPR011010">
    <property type="entry name" value="DNA_brk_join_enz"/>
</dbReference>
<sequence length="138" mass="16036">MKKKHIQIGMDGKKWIHTRRMKTNTALRIPLLEEAERIIEKYRNHPKVCYNDILLPVYSNQKTNQYLREITKILKINKKLSFHAARHTLATTVTLANGVPIETVSKLLSHTKLSTTQIYARVIDSKISNDMDILRSKL</sequence>
<protein>
    <recommendedName>
        <fullName evidence="2">Tyr recombinase domain-containing protein</fullName>
    </recommendedName>
</protein>
<reference evidence="4" key="1">
    <citation type="journal article" date="2019" name="Int. J. Syst. Evol. Microbiol.">
        <title>The Global Catalogue of Microorganisms (GCM) 10K type strain sequencing project: providing services to taxonomists for standard genome sequencing and annotation.</title>
        <authorList>
            <consortium name="The Broad Institute Genomics Platform"/>
            <consortium name="The Broad Institute Genome Sequencing Center for Infectious Disease"/>
            <person name="Wu L."/>
            <person name="Ma J."/>
        </authorList>
    </citation>
    <scope>NUCLEOTIDE SEQUENCE [LARGE SCALE GENOMIC DNA]</scope>
    <source>
        <strain evidence="4">JCM 16231</strain>
    </source>
</reference>
<dbReference type="Gene3D" id="1.10.443.10">
    <property type="entry name" value="Intergrase catalytic core"/>
    <property type="match status" value="1"/>
</dbReference>
<name>A0ABP3V872_9FLAO</name>
<proteinExistence type="predicted"/>
<evidence type="ECO:0000313" key="4">
    <source>
        <dbReference type="Proteomes" id="UP001500185"/>
    </source>
</evidence>
<feature type="domain" description="Tyr recombinase" evidence="2">
    <location>
        <begin position="1"/>
        <end position="132"/>
    </location>
</feature>
<dbReference type="SUPFAM" id="SSF56349">
    <property type="entry name" value="DNA breaking-rejoining enzymes"/>
    <property type="match status" value="1"/>
</dbReference>
<dbReference type="CDD" id="cd01185">
    <property type="entry name" value="INTN1_C_like"/>
    <property type="match status" value="1"/>
</dbReference>
<accession>A0ABP3V872</accession>
<gene>
    <name evidence="3" type="ORF">GCM10009433_01690</name>
</gene>
<keyword evidence="4" id="KW-1185">Reference proteome</keyword>
<dbReference type="Proteomes" id="UP001500185">
    <property type="component" value="Unassembled WGS sequence"/>
</dbReference>
<comment type="caution">
    <text evidence="3">The sequence shown here is derived from an EMBL/GenBank/DDBJ whole genome shotgun (WGS) entry which is preliminary data.</text>
</comment>
<dbReference type="InterPro" id="IPR013762">
    <property type="entry name" value="Integrase-like_cat_sf"/>
</dbReference>